<organism evidence="1 2">
    <name type="scientific">Limosilactobacillus coleohominis 101-4-CHN</name>
    <dbReference type="NCBI Taxonomy" id="575594"/>
    <lineage>
        <taxon>Bacteria</taxon>
        <taxon>Bacillati</taxon>
        <taxon>Bacillota</taxon>
        <taxon>Bacilli</taxon>
        <taxon>Lactobacillales</taxon>
        <taxon>Lactobacillaceae</taxon>
        <taxon>Limosilactobacillus</taxon>
    </lineage>
</organism>
<dbReference type="RefSeq" id="WP_006916240.1">
    <property type="nucleotide sequence ID" value="NZ_GG698802.1"/>
</dbReference>
<name>C7XUU4_9LACO</name>
<proteinExistence type="predicted"/>
<sequence length="71" mass="7943">MLIDIKDVNDVKQLVELTINNAKSDPELAHSNEDSLYWSVLDAVANGNPNAIDMAKEALKTKEIDFPRWCA</sequence>
<accession>C7XUU4</accession>
<dbReference type="STRING" id="575594.HMPREF0501_00460"/>
<dbReference type="HOGENOM" id="CLU_2734893_0_0_9"/>
<evidence type="ECO:0000313" key="1">
    <source>
        <dbReference type="EMBL" id="EEU31055.1"/>
    </source>
</evidence>
<dbReference type="EMBL" id="GG698802">
    <property type="protein sequence ID" value="EEU31055.1"/>
    <property type="molecule type" value="Genomic_DNA"/>
</dbReference>
<dbReference type="Proteomes" id="UP000003987">
    <property type="component" value="Unassembled WGS sequence"/>
</dbReference>
<reference evidence="1 2" key="1">
    <citation type="submission" date="2009-06" db="EMBL/GenBank/DDBJ databases">
        <title>The Genome Sequence of Lactobacillus coleohominis strain 101-4-CHN.</title>
        <authorList>
            <consortium name="The Broad Institute Genome Sequencing Platform"/>
            <person name="Ward D."/>
            <person name="Young S.K."/>
            <person name="Zeng Q."/>
            <person name="Koehrsen M."/>
            <person name="Alvarado L."/>
            <person name="Berlin A."/>
            <person name="Borenstein D."/>
            <person name="Chen Z."/>
            <person name="Engels R."/>
            <person name="Freedman E."/>
            <person name="Gellesch M."/>
            <person name="Goldberg J."/>
            <person name="Griggs A."/>
            <person name="Gujja S."/>
            <person name="Heiman D."/>
            <person name="Hepburn T."/>
            <person name="Howarth C."/>
            <person name="Jen D."/>
            <person name="Larson L."/>
            <person name="Lewis B."/>
            <person name="Mehta T."/>
            <person name="Park D."/>
            <person name="Pearson M."/>
            <person name="Roberts A."/>
            <person name="Saif S."/>
            <person name="Shea T."/>
            <person name="Shenoy N."/>
            <person name="Sisk P."/>
            <person name="Stolte C."/>
            <person name="Sykes S."/>
            <person name="Walk T."/>
            <person name="White J."/>
            <person name="Yandava C."/>
            <person name="Liu Y."/>
            <person name="Xu Q."/>
            <person name="Lander E."/>
            <person name="Nusbaum C."/>
            <person name="Galagan J."/>
            <person name="Birren B."/>
        </authorList>
    </citation>
    <scope>NUCLEOTIDE SEQUENCE [LARGE SCALE GENOMIC DNA]</scope>
    <source>
        <strain evidence="1 2">101-4-CHN</strain>
    </source>
</reference>
<keyword evidence="2" id="KW-1185">Reference proteome</keyword>
<gene>
    <name evidence="1" type="ORF">HMPREF0501_00460</name>
</gene>
<evidence type="ECO:0000313" key="2">
    <source>
        <dbReference type="Proteomes" id="UP000003987"/>
    </source>
</evidence>
<protein>
    <submittedName>
        <fullName evidence="1">Uncharacterized protein</fullName>
    </submittedName>
</protein>
<dbReference type="AlphaFoldDB" id="C7XUU4"/>